<dbReference type="EMBL" id="CAMXCT010000461">
    <property type="protein sequence ID" value="CAI3979147.1"/>
    <property type="molecule type" value="Genomic_DNA"/>
</dbReference>
<feature type="compositionally biased region" description="Low complexity" evidence="1">
    <location>
        <begin position="277"/>
        <end position="300"/>
    </location>
</feature>
<organism evidence="2">
    <name type="scientific">Cladocopium goreaui</name>
    <dbReference type="NCBI Taxonomy" id="2562237"/>
    <lineage>
        <taxon>Eukaryota</taxon>
        <taxon>Sar</taxon>
        <taxon>Alveolata</taxon>
        <taxon>Dinophyceae</taxon>
        <taxon>Suessiales</taxon>
        <taxon>Symbiodiniaceae</taxon>
        <taxon>Cladocopium</taxon>
    </lineage>
</organism>
<feature type="region of interest" description="Disordered" evidence="1">
    <location>
        <begin position="66"/>
        <end position="88"/>
    </location>
</feature>
<reference evidence="2" key="1">
    <citation type="submission" date="2022-10" db="EMBL/GenBank/DDBJ databases">
        <authorList>
            <person name="Chen Y."/>
            <person name="Dougan E. K."/>
            <person name="Chan C."/>
            <person name="Rhodes N."/>
            <person name="Thang M."/>
        </authorList>
    </citation>
    <scope>NUCLEOTIDE SEQUENCE</scope>
</reference>
<keyword evidence="4" id="KW-1185">Reference proteome</keyword>
<dbReference type="EMBL" id="CAMXCT030000461">
    <property type="protein sequence ID" value="CAL4766459.1"/>
    <property type="molecule type" value="Genomic_DNA"/>
</dbReference>
<comment type="caution">
    <text evidence="2">The sequence shown here is derived from an EMBL/GenBank/DDBJ whole genome shotgun (WGS) entry which is preliminary data.</text>
</comment>
<gene>
    <name evidence="2" type="ORF">C1SCF055_LOCUS7121</name>
</gene>
<feature type="compositionally biased region" description="Basic and acidic residues" evidence="1">
    <location>
        <begin position="70"/>
        <end position="82"/>
    </location>
</feature>
<feature type="compositionally biased region" description="Acidic residues" evidence="1">
    <location>
        <begin position="186"/>
        <end position="200"/>
    </location>
</feature>
<name>A0A9P1FM68_9DINO</name>
<dbReference type="Proteomes" id="UP001152797">
    <property type="component" value="Unassembled WGS sequence"/>
</dbReference>
<evidence type="ECO:0000313" key="3">
    <source>
        <dbReference type="EMBL" id="CAL4766459.1"/>
    </source>
</evidence>
<reference evidence="3 4" key="2">
    <citation type="submission" date="2024-05" db="EMBL/GenBank/DDBJ databases">
        <authorList>
            <person name="Chen Y."/>
            <person name="Shah S."/>
            <person name="Dougan E. K."/>
            <person name="Thang M."/>
            <person name="Chan C."/>
        </authorList>
    </citation>
    <scope>NUCLEOTIDE SEQUENCE [LARGE SCALE GENOMIC DNA]</scope>
</reference>
<accession>A0A9P1FM68</accession>
<proteinExistence type="predicted"/>
<feature type="region of interest" description="Disordered" evidence="1">
    <location>
        <begin position="175"/>
        <end position="301"/>
    </location>
</feature>
<dbReference type="OrthoDB" id="419972at2759"/>
<feature type="region of interest" description="Disordered" evidence="1">
    <location>
        <begin position="315"/>
        <end position="336"/>
    </location>
</feature>
<feature type="region of interest" description="Disordered" evidence="1">
    <location>
        <begin position="554"/>
        <end position="642"/>
    </location>
</feature>
<protein>
    <submittedName>
        <fullName evidence="2">Uncharacterized protein</fullName>
    </submittedName>
</protein>
<evidence type="ECO:0000313" key="4">
    <source>
        <dbReference type="Proteomes" id="UP001152797"/>
    </source>
</evidence>
<evidence type="ECO:0000313" key="2">
    <source>
        <dbReference type="EMBL" id="CAI3979147.1"/>
    </source>
</evidence>
<feature type="region of interest" description="Disordered" evidence="1">
    <location>
        <begin position="101"/>
        <end position="130"/>
    </location>
</feature>
<sequence length="1587" mass="173758">MRMYTSDCFVARLLDLPKLFHPDLVAVKVAVSFLQFEDILPGMIRVIGVDVQNPCLFATADEAVVDTDGPEDHSPQHSEHGVSSHLQDSSGGVDFLALLEASAEPRPPKQRKTTRSKLKKKTEGTNEPDVSIEEALGDFLLDDLSVTTFLSREEIEGLKHVQGLCATASTANDLSEWRPNAVPEDASSESGDEQVEEASLDGDNSLNTDGSDVMPARASMSMSPASSEATLAFSPTRRKARGQAASPTPRTPQRLRRANAQFFSPEKTPMKSASRVGSPTASKSPKASSPKSQGSSPSPTVMKVMKDMKVLNLFGKLKKKQKKGSSKSSTSSTPMKAFKKPACKVVMRKSKRDLWWHVRAKIDHDWMDVCGYNKSFNTGPPCSYRTSPSCSHVMSLFPSSILQTSNFDRCNYCTLPVMPAAMSKPAESCKFCHKQFGVDRNPTIKNPGASDLLARRAPGSKECKVCFGFLRSGDSRFSQLTRTALADALKDPAEQSSFDSELNRWCEARRDGKRRRGDETETAVVEDSTSFFTKEVLGYMWPVSLLRKHDRAVPKKLQKGPKAGGEEDEWYSMMWGDQKFSSTTKGGSEDEGGESACKKRKGSSASARNRQAKPSVPAFDGSTADCQDGSSGGGGGASSSAGSIAGGWSIPLARSSAPGKSKKVAQEHKELDKCEAIVLQARQIKTQMEDNRNVMQVTLKKVNDILDKLSNRLTDDATKCFIEIIRQEGAGCRAEGVWQQLTESKTLVAGISQFVEAVQDAEASPETIRDRAQNIKSLGVKLPRNINSVICRRAAEELMFSGEMDKVFEFLDPNAKDDHAHGICSILPDNDLMDAAHMDKVTKDFQIFCLTELINKTLLKEVEPTNGDKTEQNGNSDHKMAECVQTLSKLLKAFQKSRIYEFVAPEKSALRDDIARLLALCSGALSTEIDMPSPSDTDALEAAKQALTKGKGTFTACLTMYPAGVYMCSKVSSVITQCRKDQILQGEIESAAEFAQSFKIKSYLDISKTKDGDLELSLPTPGKFFDMVAKFRSFADSGSTTLKESKRACGHAVQERLQEFDVALFQFVEKKFEAKFPQLDAGLKSLASGSIGDEAAALCLQTLQGIASYQPASKQIITKVLGKEAADFEETISSASKLAGLLIQALSQLRLIHSESVNEAVLMNTNVVSLFAALNDTKIMGNLEKTVKSWVAPFKEVKDFIESSVGAWLVKTTSTFRPFIKMLMHDEMGIDSVKSMLRTEIVGTIDCESEDKETDGKSEIGFTNIFAAYVNYSQEVKVKIELPPKETETGDQQKVEVEVHMGFLCLAGSLLQLAKYVTLFDQKLRPDEGQKPFAEIVFVEFGQVKAKEKPSVVYSLDGIVPQLSPFFGMVSKAVTSFQQIKDKMTGGSSMEQEQAFFNHVMGVFGSSLALGLERCNSELSSAASLLESMFAKVKAVHSLPDLFVKLERSLIAALVCDANVQQMIFIGTRCSKICNQVKEFLEKLRGLPKPEVLTSSLTSMVEAVGADLFEFSNNQREKSMPADNKFRLANFSWFQGSMTLAQVLTRELTPGETRLGLASRCVHLLKSQGMGCEPSLMKTAQQLQVGK</sequence>
<dbReference type="EMBL" id="CAMXCT020000461">
    <property type="protein sequence ID" value="CAL1132522.1"/>
    <property type="molecule type" value="Genomic_DNA"/>
</dbReference>
<evidence type="ECO:0000256" key="1">
    <source>
        <dbReference type="SAM" id="MobiDB-lite"/>
    </source>
</evidence>
<feature type="compositionally biased region" description="Low complexity" evidence="1">
    <location>
        <begin position="214"/>
        <end position="227"/>
    </location>
</feature>
<feature type="compositionally biased region" description="Basic residues" evidence="1">
    <location>
        <begin position="316"/>
        <end position="325"/>
    </location>
</feature>
<feature type="compositionally biased region" description="Basic residues" evidence="1">
    <location>
        <begin position="108"/>
        <end position="120"/>
    </location>
</feature>